<dbReference type="Proteomes" id="UP000295662">
    <property type="component" value="Unassembled WGS sequence"/>
</dbReference>
<comment type="caution">
    <text evidence="9">The sequence shown here is derived from an EMBL/GenBank/DDBJ whole genome shotgun (WGS) entry which is preliminary data.</text>
</comment>
<evidence type="ECO:0000259" key="4">
    <source>
        <dbReference type="Pfam" id="PF07626"/>
    </source>
</evidence>
<evidence type="ECO:0000259" key="6">
    <source>
        <dbReference type="Pfam" id="PF07631"/>
    </source>
</evidence>
<protein>
    <submittedName>
        <fullName evidence="9">Cytochrome c</fullName>
    </submittedName>
</protein>
<dbReference type="Pfam" id="PF07626">
    <property type="entry name" value="PSD3"/>
    <property type="match status" value="1"/>
</dbReference>
<feature type="chain" id="PRO_5020308103" evidence="2">
    <location>
        <begin position="24"/>
        <end position="1091"/>
    </location>
</feature>
<proteinExistence type="predicted"/>
<dbReference type="InterPro" id="IPR013039">
    <property type="entry name" value="DUF1588"/>
</dbReference>
<dbReference type="Pfam" id="PF07637">
    <property type="entry name" value="PSD5"/>
    <property type="match status" value="1"/>
</dbReference>
<feature type="domain" description="DUF1592" evidence="6">
    <location>
        <begin position="756"/>
        <end position="884"/>
    </location>
</feature>
<dbReference type="InterPro" id="IPR011478">
    <property type="entry name" value="DUF1585"/>
</dbReference>
<evidence type="ECO:0000259" key="7">
    <source>
        <dbReference type="Pfam" id="PF07635"/>
    </source>
</evidence>
<feature type="compositionally biased region" description="Polar residues" evidence="1">
    <location>
        <begin position="701"/>
        <end position="713"/>
    </location>
</feature>
<dbReference type="Pfam" id="PF07635">
    <property type="entry name" value="PSCyt1"/>
    <property type="match status" value="1"/>
</dbReference>
<evidence type="ECO:0000256" key="1">
    <source>
        <dbReference type="SAM" id="MobiDB-lite"/>
    </source>
</evidence>
<dbReference type="Pfam" id="PF07631">
    <property type="entry name" value="PSD4"/>
    <property type="match status" value="1"/>
</dbReference>
<evidence type="ECO:0000313" key="9">
    <source>
        <dbReference type="EMBL" id="TDU70926.1"/>
    </source>
</evidence>
<sequence>MLHRMPPSVRLFILTSFAASLQAAPEWKSVQPVLAESCYDCHNGKKTKGGVDLERLETDPSVEKEYALWEKVKDVIAKGEMPPEDETQLSADEKKNLLTWATASMDAVATANAGDPGAVTLRRLTNAEYDYTIRDLTGVNYGLAKEFQPDGGGGEGFANTGDTLFVNPAQLDKYLSAARKLADHATILPGTGVTFHPQRVGMRGNAQVKGQAQQALYVWYQKMSGPHLPTYDRELREADYMLACWKWKHKDLTGAASLEQLAKDANLSIAFLTNWWTMLNDTKTQSRFLDLTKVPWRNLPPPDSAKPKEVPAPVLASLQAIQKQRHSWNNPENPDKPGTGVQRRQQDADGLRTYGGNRVVTLGKSEFHVVVGDIGDGNGGDYVNFTGLTVRLKNGKNHEYAPFMRQRRDADKKLIKEIESGKPAPKDITADLLKKRIAESEKALSYFGKDPLGKNRIGENILAAKAPVIITLPLPEDSKEVFGSGRLDMQTPEVDLATVQWTLAVDTPPNPKDIIPGVLTVWKRNTDAHRRTMSDFSRMKAVFPDMLERRLEEVARNLYSEKPGPGVYYFSDEQLKPIIPETEKKRLEQMRLDWSFLVRDGLKKEQQIQYDDLMRQHLHRFASQAWRRPTTHAERTQLSKLYQAGLTKDLDRESAAREVVTLILVSPNFLYKTEIGTENTAATPPRSVVPASAGSGKAAAQTANLAPKTSTPAKTHGSAEIPPRSVVPASAGSEKASAQTPAEANTPKPSTTEVTLNAWELASRLSYFLWSSQPDWQLRKAATDGTLLKPEVLTAQVKRMLKDPKAEAMAKEFAGQWLEFKGFDKHAAVDDKKFPEFTPELRRDLDRETTLFFTSLIREDRPVQEIIGADYTFLNERLAKHYGVPDVKGEEFRKVNVKNHHRGGLLGQGSMLTKTSRSHRTSPVLRGNWLLQAVLGTPVPPPPADVPELKEHGPKPATVREMLEQHRASKSCSGCHDRIDPLGFALEGFDAIGRFREKDDAGLPLDTSGQVKGGAKFVGFEGLRDYLKTQEDQLTHHFSRKLIGFALGRQLLPTDKLLMQKIKTDLADNDGHFSAAVLAVVQSRQFTSKRL</sequence>
<evidence type="ECO:0000259" key="5">
    <source>
        <dbReference type="Pfam" id="PF07627"/>
    </source>
</evidence>
<feature type="domain" description="DUF1585" evidence="3">
    <location>
        <begin position="1014"/>
        <end position="1086"/>
    </location>
</feature>
<feature type="signal peptide" evidence="2">
    <location>
        <begin position="1"/>
        <end position="23"/>
    </location>
</feature>
<evidence type="ECO:0000313" key="10">
    <source>
        <dbReference type="Proteomes" id="UP000295662"/>
    </source>
</evidence>
<name>A0A4R7S0G1_9BACT</name>
<organism evidence="9 10">
    <name type="scientific">Prosthecobacter fusiformis</name>
    <dbReference type="NCBI Taxonomy" id="48464"/>
    <lineage>
        <taxon>Bacteria</taxon>
        <taxon>Pseudomonadati</taxon>
        <taxon>Verrucomicrobiota</taxon>
        <taxon>Verrucomicrobiia</taxon>
        <taxon>Verrucomicrobiales</taxon>
        <taxon>Verrucomicrobiaceae</taxon>
        <taxon>Prosthecobacter</taxon>
    </lineage>
</organism>
<dbReference type="Pfam" id="PF07627">
    <property type="entry name" value="PSCyt3"/>
    <property type="match status" value="1"/>
</dbReference>
<dbReference type="EMBL" id="SOCA01000003">
    <property type="protein sequence ID" value="TDU70926.1"/>
    <property type="molecule type" value="Genomic_DNA"/>
</dbReference>
<reference evidence="9 10" key="1">
    <citation type="submission" date="2019-03" db="EMBL/GenBank/DDBJ databases">
        <title>Genomic Encyclopedia of Archaeal and Bacterial Type Strains, Phase II (KMG-II): from individual species to whole genera.</title>
        <authorList>
            <person name="Goeker M."/>
        </authorList>
    </citation>
    <scope>NUCLEOTIDE SEQUENCE [LARGE SCALE GENOMIC DNA]</scope>
    <source>
        <strain evidence="9 10">ATCC 25309</strain>
    </source>
</reference>
<feature type="domain" description="DUF1587" evidence="4">
    <location>
        <begin position="122"/>
        <end position="186"/>
    </location>
</feature>
<dbReference type="Pfam" id="PF07624">
    <property type="entry name" value="PSD2"/>
    <property type="match status" value="1"/>
</dbReference>
<feature type="region of interest" description="Disordered" evidence="1">
    <location>
        <begin position="680"/>
        <end position="751"/>
    </location>
</feature>
<dbReference type="InterPro" id="IPR013043">
    <property type="entry name" value="DUF1595"/>
</dbReference>
<dbReference type="OrthoDB" id="175242at2"/>
<dbReference type="InterPro" id="IPR013042">
    <property type="entry name" value="DUF1592"/>
</dbReference>
<dbReference type="InterPro" id="IPR011429">
    <property type="entry name" value="Cyt_c_Planctomycete-type"/>
</dbReference>
<dbReference type="AlphaFoldDB" id="A0A4R7S0G1"/>
<feature type="domain" description="DUF1588" evidence="5">
    <location>
        <begin position="902"/>
        <end position="999"/>
    </location>
</feature>
<keyword evidence="10" id="KW-1185">Reference proteome</keyword>
<dbReference type="InterPro" id="IPR013036">
    <property type="entry name" value="DUF1587"/>
</dbReference>
<evidence type="ECO:0000256" key="2">
    <source>
        <dbReference type="SAM" id="SignalP"/>
    </source>
</evidence>
<feature type="region of interest" description="Disordered" evidence="1">
    <location>
        <begin position="324"/>
        <end position="346"/>
    </location>
</feature>
<accession>A0A4R7S0G1</accession>
<evidence type="ECO:0000259" key="8">
    <source>
        <dbReference type="Pfam" id="PF07637"/>
    </source>
</evidence>
<feature type="domain" description="Cytochrome C Planctomycete-type" evidence="7">
    <location>
        <begin position="38"/>
        <end position="85"/>
    </location>
</feature>
<feature type="compositionally biased region" description="Polar residues" evidence="1">
    <location>
        <begin position="736"/>
        <end position="751"/>
    </location>
</feature>
<gene>
    <name evidence="9" type="ORF">EI77_02044</name>
</gene>
<evidence type="ECO:0000259" key="3">
    <source>
        <dbReference type="Pfam" id="PF07624"/>
    </source>
</evidence>
<keyword evidence="2" id="KW-0732">Signal</keyword>
<feature type="domain" description="DUF1595" evidence="8">
    <location>
        <begin position="615"/>
        <end position="674"/>
    </location>
</feature>